<name>A0A1I0V0D4_9CLOT</name>
<evidence type="ECO:0000313" key="1">
    <source>
        <dbReference type="EMBL" id="SFA69722.1"/>
    </source>
</evidence>
<dbReference type="RefSeq" id="WP_090037525.1">
    <property type="nucleotide sequence ID" value="NZ_FOKI01000001.1"/>
</dbReference>
<dbReference type="STRING" id="84698.SAMN04488528_100159"/>
<protein>
    <submittedName>
        <fullName evidence="1">Bacteriocin biosynthesis cyclodehydratase domain-containing protein</fullName>
    </submittedName>
</protein>
<accession>A0A1I0V0D4</accession>
<dbReference type="Proteomes" id="UP000198619">
    <property type="component" value="Unassembled WGS sequence"/>
</dbReference>
<dbReference type="GO" id="GO:0008641">
    <property type="term" value="F:ubiquitin-like modifier activating enzyme activity"/>
    <property type="evidence" value="ECO:0007669"/>
    <property type="project" value="InterPro"/>
</dbReference>
<proteinExistence type="predicted"/>
<sequence length="359" mass="41000">MGKQYKLDTDLRILHNGKNELRIRMGLWNYNEATISLNDFSDNLKEALVKTVSLMKEKDGFNLDNLKDLNLNNDDLDNLKNLISELENAGMIYEKGNLDLKERINQILLGDMTQVFTEEDRKHREVLFVTDCAYSEKLCKDLCNEMNLKINIQGSDLIEEFSNIDAVTNIDALKTLDSVNIIKERIKDFDSVVILMTHINMSALRNLNRTIIELNKPVVVGMIDGPFITVFSVTPPATGCIECYEQRILARLEDHYLYNKYVKNDFVNKSAVNPSKILLSSMLTNLLLSESLLLSSLGATKFEGRVLSIFIPTLEIQVQDILRVPYCPACGHISKSKFEEMNVKSRVIIDEIIKDIKER</sequence>
<evidence type="ECO:0000313" key="2">
    <source>
        <dbReference type="Proteomes" id="UP000198619"/>
    </source>
</evidence>
<dbReference type="SUPFAM" id="SSF69572">
    <property type="entry name" value="Activating enzymes of the ubiquitin-like proteins"/>
    <property type="match status" value="1"/>
</dbReference>
<dbReference type="InterPro" id="IPR035985">
    <property type="entry name" value="Ubiquitin-activating_enz"/>
</dbReference>
<dbReference type="AlphaFoldDB" id="A0A1I0V0D4"/>
<dbReference type="EMBL" id="FOKI01000001">
    <property type="protein sequence ID" value="SFA69722.1"/>
    <property type="molecule type" value="Genomic_DNA"/>
</dbReference>
<reference evidence="1 2" key="1">
    <citation type="submission" date="2016-10" db="EMBL/GenBank/DDBJ databases">
        <authorList>
            <person name="de Groot N.N."/>
        </authorList>
    </citation>
    <scope>NUCLEOTIDE SEQUENCE [LARGE SCALE GENOMIC DNA]</scope>
    <source>
        <strain evidence="1 2">DSM 12271</strain>
    </source>
</reference>
<dbReference type="NCBIfam" id="TIGR03603">
    <property type="entry name" value="cyclo_dehy_ocin"/>
    <property type="match status" value="1"/>
</dbReference>
<dbReference type="OrthoDB" id="305697at2"/>
<dbReference type="InterPro" id="IPR019892">
    <property type="entry name" value="Cyclo_dehy_ocin"/>
</dbReference>
<dbReference type="Gene3D" id="3.40.50.720">
    <property type="entry name" value="NAD(P)-binding Rossmann-like Domain"/>
    <property type="match status" value="1"/>
</dbReference>
<organism evidence="1 2">
    <name type="scientific">Clostridium frigidicarnis</name>
    <dbReference type="NCBI Taxonomy" id="84698"/>
    <lineage>
        <taxon>Bacteria</taxon>
        <taxon>Bacillati</taxon>
        <taxon>Bacillota</taxon>
        <taxon>Clostridia</taxon>
        <taxon>Eubacteriales</taxon>
        <taxon>Clostridiaceae</taxon>
        <taxon>Clostridium</taxon>
    </lineage>
</organism>
<gene>
    <name evidence="1" type="ORF">SAMN04488528_100159</name>
</gene>
<keyword evidence="2" id="KW-1185">Reference proteome</keyword>